<feature type="transmembrane region" description="Helical" evidence="1">
    <location>
        <begin position="6"/>
        <end position="27"/>
    </location>
</feature>
<evidence type="ECO:0000313" key="2">
    <source>
        <dbReference type="EMBL" id="UNY46960.1"/>
    </source>
</evidence>
<dbReference type="Proteomes" id="UP000832072">
    <property type="component" value="Segment"/>
</dbReference>
<evidence type="ECO:0000256" key="1">
    <source>
        <dbReference type="SAM" id="Phobius"/>
    </source>
</evidence>
<keyword evidence="3" id="KW-1185">Reference proteome</keyword>
<sequence>MKLLNVIFKCFVVYVMIVIINSNQIVIEKHIEIASKNMTNISQTFKDADKAVREYSKEYNEYLDSTFR</sequence>
<name>A0AAE9G4Q5_9CAUD</name>
<organism evidence="2 3">
    <name type="scientific">Cronobacter phage LPCS28</name>
    <dbReference type="NCBI Taxonomy" id="2924885"/>
    <lineage>
        <taxon>Viruses</taxon>
        <taxon>Duplodnaviria</taxon>
        <taxon>Heunggongvirae</taxon>
        <taxon>Uroviricota</taxon>
        <taxon>Caudoviricetes</taxon>
        <taxon>Pantevenvirales</taxon>
        <taxon>Straboviridae</taxon>
        <taxon>Nanhuvirus</taxon>
        <taxon>Nanhuvirus LPCS28</taxon>
    </lineage>
</organism>
<keyword evidence="1" id="KW-1133">Transmembrane helix</keyword>
<dbReference type="EMBL" id="OM638103">
    <property type="protein sequence ID" value="UNY46960.1"/>
    <property type="molecule type" value="Genomic_DNA"/>
</dbReference>
<keyword evidence="1" id="KW-0472">Membrane</keyword>
<gene>
    <name evidence="2" type="ORF">EHEKIMEA_00077</name>
</gene>
<evidence type="ECO:0000313" key="3">
    <source>
        <dbReference type="Proteomes" id="UP000832072"/>
    </source>
</evidence>
<keyword evidence="1" id="KW-0812">Transmembrane</keyword>
<reference evidence="2 3" key="1">
    <citation type="submission" date="2022-02" db="EMBL/GenBank/DDBJ databases">
        <authorList>
            <person name="Tian F."/>
            <person name="Li J."/>
            <person name="Li F."/>
            <person name="Tong Y."/>
        </authorList>
    </citation>
    <scope>NUCLEOTIDE SEQUENCE [LARGE SCALE GENOMIC DNA]</scope>
</reference>
<accession>A0AAE9G4Q5</accession>
<protein>
    <submittedName>
        <fullName evidence="2">Uncharacterized protein</fullName>
    </submittedName>
</protein>
<proteinExistence type="predicted"/>